<keyword evidence="15" id="KW-1185">Reference proteome</keyword>
<evidence type="ECO:0000256" key="7">
    <source>
        <dbReference type="ARBA" id="ARBA00022989"/>
    </source>
</evidence>
<feature type="domain" description="Peptidase M48" evidence="13">
    <location>
        <begin position="78"/>
        <end position="161"/>
    </location>
</feature>
<evidence type="ECO:0000313" key="15">
    <source>
        <dbReference type="Proteomes" id="UP001165685"/>
    </source>
</evidence>
<keyword evidence="7 12" id="KW-1133">Transmembrane helix</keyword>
<dbReference type="PANTHER" id="PTHR43221">
    <property type="entry name" value="PROTEASE HTPX"/>
    <property type="match status" value="1"/>
</dbReference>
<evidence type="ECO:0000259" key="13">
    <source>
        <dbReference type="Pfam" id="PF01435"/>
    </source>
</evidence>
<keyword evidence="5 10" id="KW-0378">Hydrolase</keyword>
<feature type="transmembrane region" description="Helical" evidence="12">
    <location>
        <begin position="231"/>
        <end position="252"/>
    </location>
</feature>
<evidence type="ECO:0000256" key="8">
    <source>
        <dbReference type="ARBA" id="ARBA00023049"/>
    </source>
</evidence>
<organism evidence="14 15">
    <name type="scientific">Nocardiopsis suaedae</name>
    <dbReference type="NCBI Taxonomy" id="3018444"/>
    <lineage>
        <taxon>Bacteria</taxon>
        <taxon>Bacillati</taxon>
        <taxon>Actinomycetota</taxon>
        <taxon>Actinomycetes</taxon>
        <taxon>Streptosporangiales</taxon>
        <taxon>Nocardiopsidaceae</taxon>
        <taxon>Nocardiopsis</taxon>
    </lineage>
</organism>
<feature type="transmembrane region" description="Helical" evidence="12">
    <location>
        <begin position="40"/>
        <end position="60"/>
    </location>
</feature>
<keyword evidence="4" id="KW-0479">Metal-binding</keyword>
<dbReference type="Gene3D" id="3.30.2010.10">
    <property type="entry name" value="Metalloproteases ('zincins'), catalytic domain"/>
    <property type="match status" value="1"/>
</dbReference>
<sequence>MSRAAKSAWPMVGAWLLVAAVSALYAAACCAAVWALGLSWWWGLLPVAIAVAGACTGLLLRVSEPDAPTDSVVIKPVDDARIHAVVDRLCALTGQDKPVVRLYGDGAPNALSFEPDTVYLSMGLVDRLDNRELEAVLAHELAHLAHRDERVLSYATLMGTMEWALTLPAMAVMLVAAAEGRVCRVARRCGRKWRPAFGASTGPRTPDGASTWLPRPPRPEEREDEAFSPGAARVVIILAGLARAALILLFLAILFPAIIVGVLAYGAALVPGRLVVLVLTRRREIAADRAAAELTGAPSVLAATLARLTKSIPLSGDLRGLGNASSQAFLPTSRPGKRKDRHPDDAIGKAMDRLWDSLRSTHPSVEARIKRLEKQSARMTGPGDR</sequence>
<keyword evidence="6 10" id="KW-0862">Zinc</keyword>
<evidence type="ECO:0000256" key="1">
    <source>
        <dbReference type="ARBA" id="ARBA00022475"/>
    </source>
</evidence>
<feature type="domain" description="Peptidase M48" evidence="13">
    <location>
        <begin position="264"/>
        <end position="374"/>
    </location>
</feature>
<evidence type="ECO:0000256" key="2">
    <source>
        <dbReference type="ARBA" id="ARBA00022670"/>
    </source>
</evidence>
<dbReference type="GO" id="GO:0008237">
    <property type="term" value="F:metallopeptidase activity"/>
    <property type="evidence" value="ECO:0007669"/>
    <property type="project" value="UniProtKB-KW"/>
</dbReference>
<keyword evidence="3 12" id="KW-0812">Transmembrane</keyword>
<evidence type="ECO:0000256" key="12">
    <source>
        <dbReference type="SAM" id="Phobius"/>
    </source>
</evidence>
<feature type="region of interest" description="Disordered" evidence="11">
    <location>
        <begin position="325"/>
        <end position="345"/>
    </location>
</feature>
<dbReference type="EC" id="3.4.24.-" evidence="14"/>
<keyword evidence="2 10" id="KW-0645">Protease</keyword>
<dbReference type="InterPro" id="IPR050083">
    <property type="entry name" value="HtpX_protease"/>
</dbReference>
<comment type="caution">
    <text evidence="14">The sequence shown here is derived from an EMBL/GenBank/DDBJ whole genome shotgun (WGS) entry which is preliminary data.</text>
</comment>
<feature type="region of interest" description="Disordered" evidence="11">
    <location>
        <begin position="196"/>
        <end position="225"/>
    </location>
</feature>
<evidence type="ECO:0000256" key="5">
    <source>
        <dbReference type="ARBA" id="ARBA00022801"/>
    </source>
</evidence>
<proteinExistence type="inferred from homology"/>
<dbReference type="RefSeq" id="WP_270679456.1">
    <property type="nucleotide sequence ID" value="NZ_JAQFWP010000041.1"/>
</dbReference>
<dbReference type="PANTHER" id="PTHR43221:SF2">
    <property type="entry name" value="PROTEASE HTPX HOMOLOG"/>
    <property type="match status" value="1"/>
</dbReference>
<feature type="transmembrane region" description="Helical" evidence="12">
    <location>
        <begin position="12"/>
        <end position="34"/>
    </location>
</feature>
<evidence type="ECO:0000256" key="10">
    <source>
        <dbReference type="RuleBase" id="RU003983"/>
    </source>
</evidence>
<gene>
    <name evidence="14" type="ORF">O4U47_20110</name>
</gene>
<keyword evidence="1" id="KW-1003">Cell membrane</keyword>
<reference evidence="14" key="1">
    <citation type="submission" date="2023-01" db="EMBL/GenBank/DDBJ databases">
        <title>Draft genome sequence of Nocardiopsis sp. LSu2-4 isolated from halophytes.</title>
        <authorList>
            <person name="Duangmal K."/>
            <person name="Chantavorakit T."/>
        </authorList>
    </citation>
    <scope>NUCLEOTIDE SEQUENCE</scope>
    <source>
        <strain evidence="14">LSu2-4</strain>
    </source>
</reference>
<protein>
    <submittedName>
        <fullName evidence="14">M48 family metalloprotease</fullName>
        <ecNumber evidence="14">3.4.24.-</ecNumber>
    </submittedName>
</protein>
<evidence type="ECO:0000256" key="9">
    <source>
        <dbReference type="ARBA" id="ARBA00023136"/>
    </source>
</evidence>
<dbReference type="EMBL" id="JAQFWP010000041">
    <property type="protein sequence ID" value="MDA2806822.1"/>
    <property type="molecule type" value="Genomic_DNA"/>
</dbReference>
<evidence type="ECO:0000313" key="14">
    <source>
        <dbReference type="EMBL" id="MDA2806822.1"/>
    </source>
</evidence>
<dbReference type="Pfam" id="PF01435">
    <property type="entry name" value="Peptidase_M48"/>
    <property type="match status" value="2"/>
</dbReference>
<feature type="transmembrane region" description="Helical" evidence="12">
    <location>
        <begin position="258"/>
        <end position="279"/>
    </location>
</feature>
<keyword evidence="8 10" id="KW-0482">Metalloprotease</keyword>
<comment type="cofactor">
    <cofactor evidence="10">
        <name>Zn(2+)</name>
        <dbReference type="ChEBI" id="CHEBI:29105"/>
    </cofactor>
    <text evidence="10">Binds 1 zinc ion per subunit.</text>
</comment>
<dbReference type="InterPro" id="IPR001915">
    <property type="entry name" value="Peptidase_M48"/>
</dbReference>
<evidence type="ECO:0000256" key="4">
    <source>
        <dbReference type="ARBA" id="ARBA00022723"/>
    </source>
</evidence>
<accession>A0ABT4TQ57</accession>
<evidence type="ECO:0000256" key="3">
    <source>
        <dbReference type="ARBA" id="ARBA00022692"/>
    </source>
</evidence>
<keyword evidence="9 12" id="KW-0472">Membrane</keyword>
<name>A0ABT4TQ57_9ACTN</name>
<comment type="similarity">
    <text evidence="10">Belongs to the peptidase M48 family.</text>
</comment>
<evidence type="ECO:0000256" key="6">
    <source>
        <dbReference type="ARBA" id="ARBA00022833"/>
    </source>
</evidence>
<evidence type="ECO:0000256" key="11">
    <source>
        <dbReference type="SAM" id="MobiDB-lite"/>
    </source>
</evidence>
<dbReference type="Proteomes" id="UP001165685">
    <property type="component" value="Unassembled WGS sequence"/>
</dbReference>